<protein>
    <submittedName>
        <fullName evidence="1">DUF6517 family protein</fullName>
    </submittedName>
</protein>
<comment type="caution">
    <text evidence="1">The sequence shown here is derived from an EMBL/GenBank/DDBJ whole genome shotgun (WGS) entry which is preliminary data.</text>
</comment>
<dbReference type="InterPro" id="IPR045396">
    <property type="entry name" value="DUF6517"/>
</dbReference>
<accession>A0ABD5VYX8</accession>
<dbReference type="EMBL" id="JBHSZI010000001">
    <property type="protein sequence ID" value="MFC7057454.1"/>
    <property type="molecule type" value="Genomic_DNA"/>
</dbReference>
<dbReference type="RefSeq" id="WP_267163211.1">
    <property type="nucleotide sequence ID" value="NZ_CP112972.1"/>
</dbReference>
<reference evidence="1 2" key="1">
    <citation type="journal article" date="2019" name="Int. J. Syst. Evol. Microbiol.">
        <title>The Global Catalogue of Microorganisms (GCM) 10K type strain sequencing project: providing services to taxonomists for standard genome sequencing and annotation.</title>
        <authorList>
            <consortium name="The Broad Institute Genomics Platform"/>
            <consortium name="The Broad Institute Genome Sequencing Center for Infectious Disease"/>
            <person name="Wu L."/>
            <person name="Ma J."/>
        </authorList>
    </citation>
    <scope>NUCLEOTIDE SEQUENCE [LARGE SCALE GENOMIC DNA]</scope>
    <source>
        <strain evidence="1 2">JCM 30072</strain>
    </source>
</reference>
<dbReference type="PROSITE" id="PS51257">
    <property type="entry name" value="PROKAR_LIPOPROTEIN"/>
    <property type="match status" value="1"/>
</dbReference>
<name>A0ABD5VYX8_9EURY</name>
<gene>
    <name evidence="1" type="ORF">ACFQQG_03800</name>
</gene>
<dbReference type="Pfam" id="PF20127">
    <property type="entry name" value="DUF6517"/>
    <property type="match status" value="1"/>
</dbReference>
<dbReference type="AlphaFoldDB" id="A0ABD5VYX8"/>
<evidence type="ECO:0000313" key="2">
    <source>
        <dbReference type="Proteomes" id="UP001596445"/>
    </source>
</evidence>
<evidence type="ECO:0000313" key="1">
    <source>
        <dbReference type="EMBL" id="MFC7057454.1"/>
    </source>
</evidence>
<dbReference type="Proteomes" id="UP001596445">
    <property type="component" value="Unassembled WGS sequence"/>
</dbReference>
<keyword evidence="2" id="KW-1185">Reference proteome</keyword>
<organism evidence="1 2">
    <name type="scientific">Halovenus salina</name>
    <dbReference type="NCBI Taxonomy" id="1510225"/>
    <lineage>
        <taxon>Archaea</taxon>
        <taxon>Methanobacteriati</taxon>
        <taxon>Methanobacteriota</taxon>
        <taxon>Stenosarchaea group</taxon>
        <taxon>Halobacteria</taxon>
        <taxon>Halobacteriales</taxon>
        <taxon>Haloarculaceae</taxon>
        <taxon>Halovenus</taxon>
    </lineage>
</organism>
<sequence>MHRRRDVLSVLGLAGAASLAGCGLLQGSFEQRASPAGVEQATLDEQGFEHRETEELTFTETVDAVGQSRDLRLTNWLVTFGKPAGGFGPDAAQLHLFSTPSVTVAGNEINPFDDLGAEQLFGRVAGGGTSLDKQGSRTVDVLGNEVTVERFRTERQIGGQSVAATIHIGRFSNDGDLLAAVGTHPEAIDETDSIDAVAGAIEHPSESA</sequence>
<proteinExistence type="predicted"/>
<dbReference type="GeneID" id="76629320"/>